<gene>
    <name evidence="2" type="ORF">ALC56_07123</name>
</gene>
<evidence type="ECO:0000313" key="2">
    <source>
        <dbReference type="EMBL" id="KYN38477.1"/>
    </source>
</evidence>
<name>A0A151JWA2_9HYME</name>
<dbReference type="AlphaFoldDB" id="A0A151JWA2"/>
<accession>A0A151JWA2</accession>
<sequence>MLERPDFQRITKDTWTGKKRKLQQCPLHDSLTSYQRTAVEERTQLFSAIPGKIMAETLLALDEASSAQRKTSTMRGDFRRRIIVGIEVAKQAVQRLAATAAEVLVRAQEVLFRESSVQRIADERGRIAIPTEAQVQEDTGLPDCLSSSGPERSERWETVSRKKRKRKKRKEETANRGGGLPARASNVASDSAGGTRTVEKGLSYATATRKTRDRETVSGRDLRAHPKKYGAGTTVPSKKTVRARTRKRSSAVVMIRCDEGGPSYADVMSEARTGVPLDELGITDTRVRRAQNGGLLVEIPGEDAGAKADSLSEKLNSLFKNRERVRVIRPVRRTDGHNVAITWTPGDNHVATTWPTRGHHVENTWPLSELLVATTCPKRGYLVAITWPPRGQHVVITWP</sequence>
<keyword evidence="3" id="KW-1185">Reference proteome</keyword>
<proteinExistence type="predicted"/>
<feature type="compositionally biased region" description="Basic and acidic residues" evidence="1">
    <location>
        <begin position="151"/>
        <end position="160"/>
    </location>
</feature>
<feature type="region of interest" description="Disordered" evidence="1">
    <location>
        <begin position="135"/>
        <end position="199"/>
    </location>
</feature>
<protein>
    <submittedName>
        <fullName evidence="2">Uncharacterized protein</fullName>
    </submittedName>
</protein>
<dbReference type="EMBL" id="KQ981664">
    <property type="protein sequence ID" value="KYN38477.1"/>
    <property type="molecule type" value="Genomic_DNA"/>
</dbReference>
<organism evidence="2 3">
    <name type="scientific">Trachymyrmex septentrionalis</name>
    <dbReference type="NCBI Taxonomy" id="34720"/>
    <lineage>
        <taxon>Eukaryota</taxon>
        <taxon>Metazoa</taxon>
        <taxon>Ecdysozoa</taxon>
        <taxon>Arthropoda</taxon>
        <taxon>Hexapoda</taxon>
        <taxon>Insecta</taxon>
        <taxon>Pterygota</taxon>
        <taxon>Neoptera</taxon>
        <taxon>Endopterygota</taxon>
        <taxon>Hymenoptera</taxon>
        <taxon>Apocrita</taxon>
        <taxon>Aculeata</taxon>
        <taxon>Formicoidea</taxon>
        <taxon>Formicidae</taxon>
        <taxon>Myrmicinae</taxon>
        <taxon>Trachymyrmex</taxon>
    </lineage>
</organism>
<evidence type="ECO:0000313" key="3">
    <source>
        <dbReference type="Proteomes" id="UP000078541"/>
    </source>
</evidence>
<reference evidence="2 3" key="1">
    <citation type="submission" date="2016-03" db="EMBL/GenBank/DDBJ databases">
        <title>Trachymyrmex septentrionalis WGS genome.</title>
        <authorList>
            <person name="Nygaard S."/>
            <person name="Hu H."/>
            <person name="Boomsma J."/>
            <person name="Zhang G."/>
        </authorList>
    </citation>
    <scope>NUCLEOTIDE SEQUENCE [LARGE SCALE GENOMIC DNA]</scope>
    <source>
        <strain evidence="2">Tsep2-gDNA-1</strain>
        <tissue evidence="2">Whole body</tissue>
    </source>
</reference>
<dbReference type="Proteomes" id="UP000078541">
    <property type="component" value="Unassembled WGS sequence"/>
</dbReference>
<evidence type="ECO:0000256" key="1">
    <source>
        <dbReference type="SAM" id="MobiDB-lite"/>
    </source>
</evidence>